<evidence type="ECO:0000313" key="2">
    <source>
        <dbReference type="Proteomes" id="UP000052982"/>
    </source>
</evidence>
<evidence type="ECO:0000313" key="1">
    <source>
        <dbReference type="EMBL" id="KUN84219.1"/>
    </source>
</evidence>
<dbReference type="OrthoDB" id="4165161at2"/>
<reference evidence="1 2" key="1">
    <citation type="submission" date="2015-10" db="EMBL/GenBank/DDBJ databases">
        <title>Draft genome sequence of Streptomyces griseoruber DSM 40281, type strain for the species Streptomyces griseoruber.</title>
        <authorList>
            <person name="Ruckert C."/>
            <person name="Winkler A."/>
            <person name="Kalinowski J."/>
            <person name="Kampfer P."/>
            <person name="Glaeser S."/>
        </authorList>
    </citation>
    <scope>NUCLEOTIDE SEQUENCE [LARGE SCALE GENOMIC DNA]</scope>
    <source>
        <strain evidence="1 2">DSM 40281</strain>
    </source>
</reference>
<proteinExistence type="predicted"/>
<comment type="caution">
    <text evidence="1">The sequence shown here is derived from an EMBL/GenBank/DDBJ whole genome shotgun (WGS) entry which is preliminary data.</text>
</comment>
<evidence type="ECO:0008006" key="3">
    <source>
        <dbReference type="Google" id="ProtNLM"/>
    </source>
</evidence>
<protein>
    <recommendedName>
        <fullName evidence="3">Scramblase</fullName>
    </recommendedName>
</protein>
<dbReference type="RefSeq" id="WP_055638230.1">
    <property type="nucleotide sequence ID" value="NZ_KQ948767.1"/>
</dbReference>
<name>A0A101T1W3_9ACTN</name>
<gene>
    <name evidence="1" type="ORF">AQJ64_15775</name>
</gene>
<dbReference type="AlphaFoldDB" id="A0A101T1W3"/>
<organism evidence="1 2">
    <name type="scientific">Streptomyces griseoruber</name>
    <dbReference type="NCBI Taxonomy" id="1943"/>
    <lineage>
        <taxon>Bacteria</taxon>
        <taxon>Bacillati</taxon>
        <taxon>Actinomycetota</taxon>
        <taxon>Actinomycetes</taxon>
        <taxon>Kitasatosporales</taxon>
        <taxon>Streptomycetaceae</taxon>
        <taxon>Streptomyces</taxon>
    </lineage>
</organism>
<dbReference type="EMBL" id="LMWW01000018">
    <property type="protein sequence ID" value="KUN84219.1"/>
    <property type="molecule type" value="Genomic_DNA"/>
</dbReference>
<accession>A0A101T1W3</accession>
<sequence>MTEPDLSELTAVVVRQPKRSWWRRYRGPELTVSTVEGTPLAEVTNTDDTDFLLAHVSGEFIVRVKKHAGFASMGPVRFHLIDAEDHEVGRVRPSRLVKTRQLGFRTERSRPLFLTRLAHLAIEWQLTETDPLRTPEPESLGRVTVSTVDRWLGLQQYVVETTPRLDTSERQTFIAMVICLHLLRRPPGDSSAPV</sequence>
<dbReference type="Proteomes" id="UP000052982">
    <property type="component" value="Unassembled WGS sequence"/>
</dbReference>
<keyword evidence="2" id="KW-1185">Reference proteome</keyword>